<evidence type="ECO:0000259" key="4">
    <source>
        <dbReference type="Pfam" id="PF26130"/>
    </source>
</evidence>
<dbReference type="Pfam" id="PF10551">
    <property type="entry name" value="MULE"/>
    <property type="match status" value="1"/>
</dbReference>
<dbReference type="PANTHER" id="PTHR31973">
    <property type="entry name" value="POLYPROTEIN, PUTATIVE-RELATED"/>
    <property type="match status" value="1"/>
</dbReference>
<name>A0ABM1V7Z9_SOLPN</name>
<dbReference type="InterPro" id="IPR058594">
    <property type="entry name" value="PB1-like_dom_pln"/>
</dbReference>
<feature type="domain" description="Transposase MuDR plant" evidence="2">
    <location>
        <begin position="197"/>
        <end position="258"/>
    </location>
</feature>
<dbReference type="RefSeq" id="XP_027771867.1">
    <property type="nucleotide sequence ID" value="XM_027916066.1"/>
</dbReference>
<sequence>MVDKVDLLFYYGGKWVLTPNVIYIKKLTHVWKECDPDLLSYIDICEEFHEKLGFSNVQQLLLKGPSGRYYLIEGDSGIRTIQTSLSIKSCVLELFVVDEGDDVVPAIDISHNDEPYLVTVDVATEGESSEEEEDENEPNLVTVNVGIDVATEGESSEEENDENEPYPSDYNSEELESFRLEKKREINDQLDNFKELEKGMSFKKLDEAKRVVSYYSIARKVALRVDKSDSVRVRYKCIVGCPFVCLISEVKKGQGFEIKTLQTKHTCPEAFKNRRATKQALAHYFKNRVQNDPKCKVTEMRKIVDDNFKLNISYSKMKRVKRLILEKLDGSYVDDFNKLEGYAQELRDSNPGTDAIINISKEALLEHGLRKFLRMYICIQALKSGWRAGLRPFTGLDGTFLRGKFKGILLVALGQDSMKHFYPLAWAVVDKETIRTWKWFIELLRNSLGLADGEGLTLMFDMQKGLIGAVSALLPKAQHRWCAKHIEANWSKSWSGVQMKKMFWWFAWSTYGEEFEDQLKSMDSVSNKAAEGLLRYPPQHWCRAFFDTVCKDYFCDNNFTESFNKWILDARAKPIIKMLEDIRIKVLPLFYITI</sequence>
<dbReference type="Pfam" id="PF26130">
    <property type="entry name" value="PB1-like"/>
    <property type="match status" value="1"/>
</dbReference>
<dbReference type="InterPro" id="IPR004332">
    <property type="entry name" value="Transposase_MuDR"/>
</dbReference>
<evidence type="ECO:0000313" key="5">
    <source>
        <dbReference type="Proteomes" id="UP000694930"/>
    </source>
</evidence>
<dbReference type="InterPro" id="IPR018289">
    <property type="entry name" value="MULE_transposase_dom"/>
</dbReference>
<reference evidence="5" key="1">
    <citation type="journal article" date="2014" name="Nat. Genet.">
        <title>The genome of the stress-tolerant wild tomato species Solanum pennellii.</title>
        <authorList>
            <person name="Bolger A."/>
            <person name="Scossa F."/>
            <person name="Bolger M.E."/>
            <person name="Lanz C."/>
            <person name="Maumus F."/>
            <person name="Tohge T."/>
            <person name="Quesneville H."/>
            <person name="Alseekh S."/>
            <person name="Sorensen I."/>
            <person name="Lichtenstein G."/>
            <person name="Fich E.A."/>
            <person name="Conte M."/>
            <person name="Keller H."/>
            <person name="Schneeberger K."/>
            <person name="Schwacke R."/>
            <person name="Ofner I."/>
            <person name="Vrebalov J."/>
            <person name="Xu Y."/>
            <person name="Osorio S."/>
            <person name="Aflitos S.A."/>
            <person name="Schijlen E."/>
            <person name="Jimenez-Gomez J.M."/>
            <person name="Ryngajllo M."/>
            <person name="Kimura S."/>
            <person name="Kumar R."/>
            <person name="Koenig D."/>
            <person name="Headland L.R."/>
            <person name="Maloof J.N."/>
            <person name="Sinha N."/>
            <person name="van Ham R.C."/>
            <person name="Lankhorst R.K."/>
            <person name="Mao L."/>
            <person name="Vogel A."/>
            <person name="Arsova B."/>
            <person name="Panstruga R."/>
            <person name="Fei Z."/>
            <person name="Rose J.K."/>
            <person name="Zamir D."/>
            <person name="Carrari F."/>
            <person name="Giovannoni J.J."/>
            <person name="Weigel D."/>
            <person name="Usadel B."/>
            <person name="Fernie A.R."/>
        </authorList>
    </citation>
    <scope>NUCLEOTIDE SEQUENCE [LARGE SCALE GENOMIC DNA]</scope>
    <source>
        <strain evidence="5">cv. LA0716</strain>
    </source>
</reference>
<feature type="domain" description="PB1-like" evidence="4">
    <location>
        <begin position="1"/>
        <end position="78"/>
    </location>
</feature>
<dbReference type="GeneID" id="107016756"/>
<keyword evidence="5" id="KW-1185">Reference proteome</keyword>
<evidence type="ECO:0000313" key="6">
    <source>
        <dbReference type="RefSeq" id="XP_027771867.1"/>
    </source>
</evidence>
<evidence type="ECO:0000259" key="2">
    <source>
        <dbReference type="Pfam" id="PF03108"/>
    </source>
</evidence>
<proteinExistence type="predicted"/>
<feature type="region of interest" description="Disordered" evidence="1">
    <location>
        <begin position="152"/>
        <end position="173"/>
    </location>
</feature>
<feature type="compositionally biased region" description="Acidic residues" evidence="1">
    <location>
        <begin position="154"/>
        <end position="164"/>
    </location>
</feature>
<evidence type="ECO:0000256" key="1">
    <source>
        <dbReference type="SAM" id="MobiDB-lite"/>
    </source>
</evidence>
<dbReference type="Pfam" id="PF03108">
    <property type="entry name" value="DBD_Tnp_Mut"/>
    <property type="match status" value="1"/>
</dbReference>
<protein>
    <submittedName>
        <fullName evidence="6">Uncharacterized protein LOC107016756</fullName>
    </submittedName>
</protein>
<accession>A0ABM1V7Z9</accession>
<dbReference type="Proteomes" id="UP000694930">
    <property type="component" value="Chromosome 4"/>
</dbReference>
<reference evidence="6" key="2">
    <citation type="submission" date="2025-08" db="UniProtKB">
        <authorList>
            <consortium name="RefSeq"/>
        </authorList>
    </citation>
    <scope>IDENTIFICATION</scope>
</reference>
<evidence type="ECO:0000259" key="3">
    <source>
        <dbReference type="Pfam" id="PF10551"/>
    </source>
</evidence>
<feature type="domain" description="MULE transposase" evidence="3">
    <location>
        <begin position="395"/>
        <end position="488"/>
    </location>
</feature>
<gene>
    <name evidence="6" type="primary">LOC107016756</name>
</gene>
<organism evidence="5 6">
    <name type="scientific">Solanum pennellii</name>
    <name type="common">Tomato</name>
    <name type="synonym">Lycopersicon pennellii</name>
    <dbReference type="NCBI Taxonomy" id="28526"/>
    <lineage>
        <taxon>Eukaryota</taxon>
        <taxon>Viridiplantae</taxon>
        <taxon>Streptophyta</taxon>
        <taxon>Embryophyta</taxon>
        <taxon>Tracheophyta</taxon>
        <taxon>Spermatophyta</taxon>
        <taxon>Magnoliopsida</taxon>
        <taxon>eudicotyledons</taxon>
        <taxon>Gunneridae</taxon>
        <taxon>Pentapetalae</taxon>
        <taxon>asterids</taxon>
        <taxon>lamiids</taxon>
        <taxon>Solanales</taxon>
        <taxon>Solanaceae</taxon>
        <taxon>Solanoideae</taxon>
        <taxon>Solaneae</taxon>
        <taxon>Solanum</taxon>
        <taxon>Solanum subgen. Lycopersicon</taxon>
    </lineage>
</organism>
<dbReference type="PANTHER" id="PTHR31973:SF189">
    <property type="entry name" value="TRANSPOSASE, MUDR, PLANT, MULE TRANSPOSASE DOMAIN PROTEIN-RELATED"/>
    <property type="match status" value="1"/>
</dbReference>